<proteinExistence type="predicted"/>
<evidence type="ECO:0000313" key="1">
    <source>
        <dbReference type="EMBL" id="KAJ8016308.1"/>
    </source>
</evidence>
<keyword evidence="2" id="KW-1185">Reference proteome</keyword>
<protein>
    <submittedName>
        <fullName evidence="1">Uncharacterized protein</fullName>
    </submittedName>
</protein>
<sequence length="341" mass="38083">MLFLSIAITLGNVVSLTIFLGSRHFRSPQGYLKASLATADLSVGVLVIPYSIYTEMETLLAGREVSTIFLLSVERAITVLKPLHKNLVVTRGRTLGLIALSWLFCFLLAISPLILSDSVTLEYNLCSKMCSYTLSPGLWECYQEKESTSRTGWSVMLLFPAFDFCLLGATIVVNLVTLSAVRRFCRVRRRARTKAQHTHMGPAFSHLRAAKTILILTAFLLASVAPTAILVVASVLGRNWCRFSLYAFWALACSSGWNVLIYSAQDPRFRQRVRELFLGRRGIRRRIQQGAEPGRTLEVAVLRNVLTPDITQTSVLTPEITVRHEAIITKKTPAELPHNMQ</sequence>
<name>A0ACC2HKB9_DALPE</name>
<evidence type="ECO:0000313" key="2">
    <source>
        <dbReference type="Proteomes" id="UP001157502"/>
    </source>
</evidence>
<dbReference type="Proteomes" id="UP001157502">
    <property type="component" value="Chromosome 1"/>
</dbReference>
<reference evidence="1" key="1">
    <citation type="submission" date="2021-05" db="EMBL/GenBank/DDBJ databases">
        <authorList>
            <person name="Pan Q."/>
            <person name="Jouanno E."/>
            <person name="Zahm M."/>
            <person name="Klopp C."/>
            <person name="Cabau C."/>
            <person name="Louis A."/>
            <person name="Berthelot C."/>
            <person name="Parey E."/>
            <person name="Roest Crollius H."/>
            <person name="Montfort J."/>
            <person name="Robinson-Rechavi M."/>
            <person name="Bouchez O."/>
            <person name="Lampietro C."/>
            <person name="Lopez Roques C."/>
            <person name="Donnadieu C."/>
            <person name="Postlethwait J."/>
            <person name="Bobe J."/>
            <person name="Dillon D."/>
            <person name="Chandos A."/>
            <person name="von Hippel F."/>
            <person name="Guiguen Y."/>
        </authorList>
    </citation>
    <scope>NUCLEOTIDE SEQUENCE</scope>
    <source>
        <strain evidence="1">YG-Jan2019</strain>
    </source>
</reference>
<comment type="caution">
    <text evidence="1">The sequence shown here is derived from an EMBL/GenBank/DDBJ whole genome shotgun (WGS) entry which is preliminary data.</text>
</comment>
<organism evidence="1 2">
    <name type="scientific">Dallia pectoralis</name>
    <name type="common">Alaska blackfish</name>
    <dbReference type="NCBI Taxonomy" id="75939"/>
    <lineage>
        <taxon>Eukaryota</taxon>
        <taxon>Metazoa</taxon>
        <taxon>Chordata</taxon>
        <taxon>Craniata</taxon>
        <taxon>Vertebrata</taxon>
        <taxon>Euteleostomi</taxon>
        <taxon>Actinopterygii</taxon>
        <taxon>Neopterygii</taxon>
        <taxon>Teleostei</taxon>
        <taxon>Protacanthopterygii</taxon>
        <taxon>Esociformes</taxon>
        <taxon>Umbridae</taxon>
        <taxon>Dallia</taxon>
    </lineage>
</organism>
<gene>
    <name evidence="1" type="ORF">DPEC_G00005840</name>
</gene>
<dbReference type="EMBL" id="CM055728">
    <property type="protein sequence ID" value="KAJ8016308.1"/>
    <property type="molecule type" value="Genomic_DNA"/>
</dbReference>
<accession>A0ACC2HKB9</accession>